<keyword evidence="2" id="KW-0472">Membrane</keyword>
<evidence type="ECO:0000256" key="3">
    <source>
        <dbReference type="ARBA" id="ARBA00023237"/>
    </source>
</evidence>
<evidence type="ECO:0000313" key="5">
    <source>
        <dbReference type="EMBL" id="XCH24000.1"/>
    </source>
</evidence>
<evidence type="ECO:0000256" key="2">
    <source>
        <dbReference type="ARBA" id="ARBA00023136"/>
    </source>
</evidence>
<keyword evidence="1" id="KW-0813">Transport</keyword>
<accession>A0AAU8FHE0</accession>
<dbReference type="Pfam" id="PF07660">
    <property type="entry name" value="STN"/>
    <property type="match status" value="1"/>
</dbReference>
<evidence type="ECO:0000259" key="4">
    <source>
        <dbReference type="Pfam" id="PF07660"/>
    </source>
</evidence>
<protein>
    <submittedName>
        <fullName evidence="5">STN domain-containing protein</fullName>
    </submittedName>
</protein>
<feature type="domain" description="Secretin/TonB short N-terminal" evidence="4">
    <location>
        <begin position="99"/>
        <end position="135"/>
    </location>
</feature>
<organism evidence="5">
    <name type="scientific">Dyadobacter sp. 676</name>
    <dbReference type="NCBI Taxonomy" id="3088362"/>
    <lineage>
        <taxon>Bacteria</taxon>
        <taxon>Pseudomonadati</taxon>
        <taxon>Bacteroidota</taxon>
        <taxon>Cytophagia</taxon>
        <taxon>Cytophagales</taxon>
        <taxon>Spirosomataceae</taxon>
        <taxon>Dyadobacter</taxon>
    </lineage>
</organism>
<dbReference type="RefSeq" id="WP_353719324.1">
    <property type="nucleotide sequence ID" value="NZ_CP159289.1"/>
</dbReference>
<sequence length="140" mass="15754">MKFVYKGKTVLWGAYIRLRSRWEAYAVKHRSDFGKVLLTMKLTVLICLIGTLQVLAEDTFAQQVSIKKKDATLLEVLRSVRKQTGYLFICDLGMLDEAGKVDINVTNAPLKEVLDACFAGQPLTYNIVDKTIIVKKGANR</sequence>
<gene>
    <name evidence="5" type="ORF">ABV298_27400</name>
</gene>
<dbReference type="EMBL" id="CP159289">
    <property type="protein sequence ID" value="XCH24000.1"/>
    <property type="molecule type" value="Genomic_DNA"/>
</dbReference>
<dbReference type="AlphaFoldDB" id="A0AAU8FHE0"/>
<dbReference type="GO" id="GO:0019867">
    <property type="term" value="C:outer membrane"/>
    <property type="evidence" value="ECO:0007669"/>
    <property type="project" value="InterPro"/>
</dbReference>
<evidence type="ECO:0000256" key="1">
    <source>
        <dbReference type="ARBA" id="ARBA00022448"/>
    </source>
</evidence>
<reference evidence="5" key="1">
    <citation type="submission" date="2024-06" db="EMBL/GenBank/DDBJ databases">
        <title>Sequencing and assembly of the genome of Dyadobacter sp. strain 676, a symbiont of Cyamopsis tetragonoloba.</title>
        <authorList>
            <person name="Guro P."/>
            <person name="Sazanova A."/>
            <person name="Kuznetsova I."/>
            <person name="Belimov A."/>
            <person name="Safronova V."/>
        </authorList>
    </citation>
    <scope>NUCLEOTIDE SEQUENCE</scope>
    <source>
        <strain evidence="5">676</strain>
    </source>
</reference>
<proteinExistence type="predicted"/>
<name>A0AAU8FHE0_9BACT</name>
<keyword evidence="3" id="KW-0998">Cell outer membrane</keyword>
<dbReference type="InterPro" id="IPR011662">
    <property type="entry name" value="Secretin/TonB_short_N"/>
</dbReference>